<dbReference type="Proteomes" id="UP000024329">
    <property type="component" value="Unassembled WGS sequence"/>
</dbReference>
<reference evidence="1 2" key="1">
    <citation type="submission" date="2014-03" db="EMBL/GenBank/DDBJ databases">
        <title>Whole genome sequence of Novosphingobium resinovorum KF1.</title>
        <authorList>
            <person name="Gan H.M."/>
            <person name="Gan H.Y."/>
            <person name="Chew T.H."/>
            <person name="Savka M.A."/>
        </authorList>
    </citation>
    <scope>NUCLEOTIDE SEQUENCE [LARGE SCALE GENOMIC DNA]</scope>
    <source>
        <strain evidence="1 2">KF1</strain>
    </source>
</reference>
<sequence>MLDLPPATLNPRATHDPCRNLADYALREAVRSTAKKCLLMQPRLPHLLDEKIHPNGVLFGGERRRRDFSCECFCDRAATKTT</sequence>
<name>A0A031JKV9_9SPHN</name>
<evidence type="ECO:0000313" key="1">
    <source>
        <dbReference type="EMBL" id="EZP73806.1"/>
    </source>
</evidence>
<gene>
    <name evidence="1" type="ORF">BV97_04913</name>
</gene>
<proteinExistence type="predicted"/>
<dbReference type="EMBL" id="JFYZ01000046">
    <property type="protein sequence ID" value="EZP73806.1"/>
    <property type="molecule type" value="Genomic_DNA"/>
</dbReference>
<organism evidence="1 2">
    <name type="scientific">Novosphingobium resinovorum</name>
    <dbReference type="NCBI Taxonomy" id="158500"/>
    <lineage>
        <taxon>Bacteria</taxon>
        <taxon>Pseudomonadati</taxon>
        <taxon>Pseudomonadota</taxon>
        <taxon>Alphaproteobacteria</taxon>
        <taxon>Sphingomonadales</taxon>
        <taxon>Sphingomonadaceae</taxon>
        <taxon>Novosphingobium</taxon>
    </lineage>
</organism>
<dbReference type="AlphaFoldDB" id="A0A031JKV9"/>
<protein>
    <submittedName>
        <fullName evidence="1">Uncharacterized protein</fullName>
    </submittedName>
</protein>
<evidence type="ECO:0000313" key="2">
    <source>
        <dbReference type="Proteomes" id="UP000024329"/>
    </source>
</evidence>
<dbReference type="eggNOG" id="ENOG50301XN">
    <property type="taxonomic scope" value="Bacteria"/>
</dbReference>
<accession>A0A031JKV9</accession>
<comment type="caution">
    <text evidence="1">The sequence shown here is derived from an EMBL/GenBank/DDBJ whole genome shotgun (WGS) entry which is preliminary data.</text>
</comment>